<name>A0ABR0B239_9CRUS</name>
<evidence type="ECO:0000313" key="3">
    <source>
        <dbReference type="Proteomes" id="UP001234178"/>
    </source>
</evidence>
<feature type="compositionally biased region" description="Polar residues" evidence="1">
    <location>
        <begin position="57"/>
        <end position="73"/>
    </location>
</feature>
<sequence length="124" mass="13904">MKNQETRLKKHIATAQDLYCCMALQALQRIKGRLSRYHGASGLQGAAVRKEEKRRGSTFNRTCVSAQSLQSNRPEGKIKADLVEKHNIGNPSERYTKYDRVVLKPKYHPGSSEGSSSADVVWSI</sequence>
<keyword evidence="3" id="KW-1185">Reference proteome</keyword>
<organism evidence="2 3">
    <name type="scientific">Daphnia magna</name>
    <dbReference type="NCBI Taxonomy" id="35525"/>
    <lineage>
        <taxon>Eukaryota</taxon>
        <taxon>Metazoa</taxon>
        <taxon>Ecdysozoa</taxon>
        <taxon>Arthropoda</taxon>
        <taxon>Crustacea</taxon>
        <taxon>Branchiopoda</taxon>
        <taxon>Diplostraca</taxon>
        <taxon>Cladocera</taxon>
        <taxon>Anomopoda</taxon>
        <taxon>Daphniidae</taxon>
        <taxon>Daphnia</taxon>
    </lineage>
</organism>
<evidence type="ECO:0000256" key="1">
    <source>
        <dbReference type="SAM" id="MobiDB-lite"/>
    </source>
</evidence>
<dbReference type="EMBL" id="JAOYFB010000040">
    <property type="protein sequence ID" value="KAK4035761.1"/>
    <property type="molecule type" value="Genomic_DNA"/>
</dbReference>
<accession>A0ABR0B239</accession>
<reference evidence="2 3" key="1">
    <citation type="journal article" date="2023" name="Nucleic Acids Res.">
        <title>The hologenome of Daphnia magna reveals possible DNA methylation and microbiome-mediated evolution of the host genome.</title>
        <authorList>
            <person name="Chaturvedi A."/>
            <person name="Li X."/>
            <person name="Dhandapani V."/>
            <person name="Marshall H."/>
            <person name="Kissane S."/>
            <person name="Cuenca-Cambronero M."/>
            <person name="Asole G."/>
            <person name="Calvet F."/>
            <person name="Ruiz-Romero M."/>
            <person name="Marangio P."/>
            <person name="Guigo R."/>
            <person name="Rago D."/>
            <person name="Mirbahai L."/>
            <person name="Eastwood N."/>
            <person name="Colbourne J.K."/>
            <person name="Zhou J."/>
            <person name="Mallon E."/>
            <person name="Orsini L."/>
        </authorList>
    </citation>
    <scope>NUCLEOTIDE SEQUENCE [LARGE SCALE GENOMIC DNA]</scope>
    <source>
        <strain evidence="2">LRV0_1</strain>
    </source>
</reference>
<proteinExistence type="predicted"/>
<comment type="caution">
    <text evidence="2">The sequence shown here is derived from an EMBL/GenBank/DDBJ whole genome shotgun (WGS) entry which is preliminary data.</text>
</comment>
<dbReference type="Proteomes" id="UP001234178">
    <property type="component" value="Unassembled WGS sequence"/>
</dbReference>
<feature type="region of interest" description="Disordered" evidence="1">
    <location>
        <begin position="42"/>
        <end position="77"/>
    </location>
</feature>
<protein>
    <submittedName>
        <fullName evidence="2">Uncharacterized protein</fullName>
    </submittedName>
</protein>
<gene>
    <name evidence="2" type="ORF">OUZ56_027844</name>
</gene>
<evidence type="ECO:0000313" key="2">
    <source>
        <dbReference type="EMBL" id="KAK4035761.1"/>
    </source>
</evidence>